<dbReference type="SUPFAM" id="SSF56112">
    <property type="entry name" value="Protein kinase-like (PK-like)"/>
    <property type="match status" value="1"/>
</dbReference>
<sequence>MPHDGPYVADSIFPWRSPYPNHEPPRGTLDIVPRNERPCYTDIDILLDTNVNTRFMITQGIWRGLHVKYVLRLLDLNFADDMMCREEAAYNDRLRHFQGSMIPHCYGFHKFVLPDGWEAYGLFMEFVQGPTLHSYLIQIPMDKEHLRVLLTHFHHMVRAMKFAGVHQGDWHLDQVICSGPPDIGDEEPDLMLIDFAFAPQHLGDNGTPCQPDVSYLWMILEFDMGINDTLLEECWPDAVWQEY</sequence>
<reference evidence="2" key="2">
    <citation type="submission" date="2015-01" db="EMBL/GenBank/DDBJ databases">
        <title>Evolutionary Origins and Diversification of the Mycorrhizal Mutualists.</title>
        <authorList>
            <consortium name="DOE Joint Genome Institute"/>
            <consortium name="Mycorrhizal Genomics Consortium"/>
            <person name="Kohler A."/>
            <person name="Kuo A."/>
            <person name="Nagy L.G."/>
            <person name="Floudas D."/>
            <person name="Copeland A."/>
            <person name="Barry K.W."/>
            <person name="Cichocki N."/>
            <person name="Veneault-Fourrey C."/>
            <person name="LaButti K."/>
            <person name="Lindquist E.A."/>
            <person name="Lipzen A."/>
            <person name="Lundell T."/>
            <person name="Morin E."/>
            <person name="Murat C."/>
            <person name="Riley R."/>
            <person name="Ohm R."/>
            <person name="Sun H."/>
            <person name="Tunlid A."/>
            <person name="Henrissat B."/>
            <person name="Grigoriev I.V."/>
            <person name="Hibbett D.S."/>
            <person name="Martin F."/>
        </authorList>
    </citation>
    <scope>NUCLEOTIDE SEQUENCE [LARGE SCALE GENOMIC DNA]</scope>
    <source>
        <strain evidence="2">F 1598</strain>
    </source>
</reference>
<keyword evidence="2" id="KW-1185">Reference proteome</keyword>
<accession>A0A0C3GBR3</accession>
<reference evidence="1 2" key="1">
    <citation type="submission" date="2014-04" db="EMBL/GenBank/DDBJ databases">
        <authorList>
            <consortium name="DOE Joint Genome Institute"/>
            <person name="Kuo A."/>
            <person name="Tarkka M."/>
            <person name="Buscot F."/>
            <person name="Kohler A."/>
            <person name="Nagy L.G."/>
            <person name="Floudas D."/>
            <person name="Copeland A."/>
            <person name="Barry K.W."/>
            <person name="Cichocki N."/>
            <person name="Veneault-Fourrey C."/>
            <person name="LaButti K."/>
            <person name="Lindquist E.A."/>
            <person name="Lipzen A."/>
            <person name="Lundell T."/>
            <person name="Morin E."/>
            <person name="Murat C."/>
            <person name="Sun H."/>
            <person name="Tunlid A."/>
            <person name="Henrissat B."/>
            <person name="Grigoriev I.V."/>
            <person name="Hibbett D.S."/>
            <person name="Martin F."/>
            <person name="Nordberg H.P."/>
            <person name="Cantor M.N."/>
            <person name="Hua S.X."/>
        </authorList>
    </citation>
    <scope>NUCLEOTIDE SEQUENCE [LARGE SCALE GENOMIC DNA]</scope>
    <source>
        <strain evidence="1 2">F 1598</strain>
    </source>
</reference>
<evidence type="ECO:0000313" key="1">
    <source>
        <dbReference type="EMBL" id="KIM88081.1"/>
    </source>
</evidence>
<dbReference type="Proteomes" id="UP000054166">
    <property type="component" value="Unassembled WGS sequence"/>
</dbReference>
<proteinExistence type="predicted"/>
<dbReference type="InParanoid" id="A0A0C3GBR3"/>
<dbReference type="OrthoDB" id="3261465at2759"/>
<evidence type="ECO:0008006" key="3">
    <source>
        <dbReference type="Google" id="ProtNLM"/>
    </source>
</evidence>
<protein>
    <recommendedName>
        <fullName evidence="3">Protein kinase domain-containing protein</fullName>
    </recommendedName>
</protein>
<dbReference type="EMBL" id="KN832978">
    <property type="protein sequence ID" value="KIM88081.1"/>
    <property type="molecule type" value="Genomic_DNA"/>
</dbReference>
<organism evidence="1 2">
    <name type="scientific">Piloderma croceum (strain F 1598)</name>
    <dbReference type="NCBI Taxonomy" id="765440"/>
    <lineage>
        <taxon>Eukaryota</taxon>
        <taxon>Fungi</taxon>
        <taxon>Dikarya</taxon>
        <taxon>Basidiomycota</taxon>
        <taxon>Agaricomycotina</taxon>
        <taxon>Agaricomycetes</taxon>
        <taxon>Agaricomycetidae</taxon>
        <taxon>Atheliales</taxon>
        <taxon>Atheliaceae</taxon>
        <taxon>Piloderma</taxon>
    </lineage>
</organism>
<dbReference type="HOGENOM" id="CLU_1142934_0_0_1"/>
<gene>
    <name evidence="1" type="ORF">PILCRDRAFT_3769</name>
</gene>
<dbReference type="InterPro" id="IPR011009">
    <property type="entry name" value="Kinase-like_dom_sf"/>
</dbReference>
<dbReference type="AlphaFoldDB" id="A0A0C3GBR3"/>
<name>A0A0C3GBR3_PILCF</name>
<evidence type="ECO:0000313" key="2">
    <source>
        <dbReference type="Proteomes" id="UP000054166"/>
    </source>
</evidence>